<evidence type="ECO:0000256" key="10">
    <source>
        <dbReference type="ARBA" id="ARBA00023002"/>
    </source>
</evidence>
<keyword evidence="6 14" id="KW-0686">Riboflavin biosynthesis</keyword>
<keyword evidence="17" id="KW-1185">Reference proteome</keyword>
<proteinExistence type="inferred from homology"/>
<feature type="domain" description="CMP/dCMP-type deaminase" evidence="15">
    <location>
        <begin position="9"/>
        <end position="121"/>
    </location>
</feature>
<dbReference type="NCBIfam" id="TIGR00227">
    <property type="entry name" value="ribD_Cterm"/>
    <property type="match status" value="1"/>
</dbReference>
<dbReference type="InterPro" id="IPR050765">
    <property type="entry name" value="Riboflavin_Biosynth_HTPR"/>
</dbReference>
<dbReference type="CDD" id="cd01284">
    <property type="entry name" value="Riboflavin_deaminase-reductase"/>
    <property type="match status" value="1"/>
</dbReference>
<dbReference type="PANTHER" id="PTHR38011">
    <property type="entry name" value="DIHYDROFOLATE REDUCTASE FAMILY PROTEIN (AFU_ORTHOLOGUE AFUA_8G06820)"/>
    <property type="match status" value="1"/>
</dbReference>
<sequence>MTAADGATRAELEAMRRALALAVSALGRTSPNPVVGCVLLDADGATVAEGYHRGAGHMHAEVEALAAAGHRARGATAVVTLEPCAHQGRTGPCADALLAAGVSRVVYAVPDPVPGHAGGAERLRAAGIEVVGGVLREEAERANELWLTATRLGRPCVTWKFGGSLDGRSAAPDGTSRWITGHEARADAHTLRATHDAVLVGSGTLRADDPHLGLRHGVTGKPPLRVVLDRTGGIRPDARVLDDAAPTLVVVGESAAPPVLPHGHTVLALPEPGGRLDLAALTDALYERGVRSVLLEGGARLAAEFAARGMLDRVVAYVAPVLLGGDGRAVLDGFGAGTLSEALRLRLDAVDRLGDDVRMVLRARPFPGGAEPEEAS</sequence>
<dbReference type="NCBIfam" id="TIGR00326">
    <property type="entry name" value="eubact_ribD"/>
    <property type="match status" value="1"/>
</dbReference>
<name>A0ABQ2YKS4_9ACTN</name>
<dbReference type="PANTHER" id="PTHR38011:SF7">
    <property type="entry name" value="2,5-DIAMINO-6-RIBOSYLAMINO-4(3H)-PYRIMIDINONE 5'-PHOSPHATE REDUCTASE"/>
    <property type="match status" value="1"/>
</dbReference>
<protein>
    <recommendedName>
        <fullName evidence="14">Riboflavin biosynthesis protein RibD</fullName>
    </recommendedName>
    <domain>
        <recommendedName>
            <fullName evidence="14">Diaminohydroxyphosphoribosylaminopyrimidine deaminase</fullName>
            <shortName evidence="14">DRAP deaminase</shortName>
            <ecNumber evidence="14">3.5.4.26</ecNumber>
        </recommendedName>
        <alternativeName>
            <fullName evidence="14">Riboflavin-specific deaminase</fullName>
        </alternativeName>
    </domain>
    <domain>
        <recommendedName>
            <fullName evidence="14">5-amino-6-(5-phosphoribosylamino)uracil reductase</fullName>
            <ecNumber evidence="14">1.1.1.193</ecNumber>
        </recommendedName>
        <alternativeName>
            <fullName evidence="14">HTP reductase</fullName>
        </alternativeName>
    </domain>
</protein>
<dbReference type="Gene3D" id="3.40.140.10">
    <property type="entry name" value="Cytidine Deaminase, domain 2"/>
    <property type="match status" value="1"/>
</dbReference>
<comment type="caution">
    <text evidence="16">The sequence shown here is derived from an EMBL/GenBank/DDBJ whole genome shotgun (WGS) entry which is preliminary data.</text>
</comment>
<accession>A0ABQ2YKS4</accession>
<dbReference type="InterPro" id="IPR016192">
    <property type="entry name" value="APOBEC/CMP_deaminase_Zn-bd"/>
</dbReference>
<evidence type="ECO:0000313" key="17">
    <source>
        <dbReference type="Proteomes" id="UP000659223"/>
    </source>
</evidence>
<comment type="similarity">
    <text evidence="5 14">In the C-terminal section; belongs to the HTP reductase family.</text>
</comment>
<keyword evidence="8 14" id="KW-0862">Zinc</keyword>
<comment type="pathway">
    <text evidence="3 14">Cofactor biosynthesis; riboflavin biosynthesis; 5-amino-6-(D-ribitylamino)uracil from GTP: step 3/4.</text>
</comment>
<gene>
    <name evidence="16" type="ORF">GCM10010324_36540</name>
</gene>
<evidence type="ECO:0000256" key="6">
    <source>
        <dbReference type="ARBA" id="ARBA00022619"/>
    </source>
</evidence>
<evidence type="ECO:0000256" key="5">
    <source>
        <dbReference type="ARBA" id="ARBA00007417"/>
    </source>
</evidence>
<evidence type="ECO:0000256" key="9">
    <source>
        <dbReference type="ARBA" id="ARBA00022857"/>
    </source>
</evidence>
<evidence type="ECO:0000256" key="13">
    <source>
        <dbReference type="ARBA" id="ARBA00049886"/>
    </source>
</evidence>
<evidence type="ECO:0000256" key="7">
    <source>
        <dbReference type="ARBA" id="ARBA00022723"/>
    </source>
</evidence>
<dbReference type="InterPro" id="IPR016193">
    <property type="entry name" value="Cytidine_deaminase-like"/>
</dbReference>
<evidence type="ECO:0000256" key="8">
    <source>
        <dbReference type="ARBA" id="ARBA00022833"/>
    </source>
</evidence>
<dbReference type="InterPro" id="IPR002734">
    <property type="entry name" value="RibDG_C"/>
</dbReference>
<evidence type="ECO:0000256" key="12">
    <source>
        <dbReference type="ARBA" id="ARBA00049861"/>
    </source>
</evidence>
<comment type="catalytic activity">
    <reaction evidence="12 14">
        <text>5-amino-6-(5-phospho-D-ribitylamino)uracil + NADP(+) = 5-amino-6-(5-phospho-D-ribosylamino)uracil + NADPH + H(+)</text>
        <dbReference type="Rhea" id="RHEA:17845"/>
        <dbReference type="ChEBI" id="CHEBI:15378"/>
        <dbReference type="ChEBI" id="CHEBI:57783"/>
        <dbReference type="ChEBI" id="CHEBI:58349"/>
        <dbReference type="ChEBI" id="CHEBI:58421"/>
        <dbReference type="ChEBI" id="CHEBI:58453"/>
        <dbReference type="EC" id="1.1.1.193"/>
    </reaction>
</comment>
<keyword evidence="7 14" id="KW-0479">Metal-binding</keyword>
<comment type="similarity">
    <text evidence="4 14">In the N-terminal section; belongs to the cytidine and deoxycytidylate deaminase family.</text>
</comment>
<evidence type="ECO:0000256" key="3">
    <source>
        <dbReference type="ARBA" id="ARBA00004910"/>
    </source>
</evidence>
<evidence type="ECO:0000313" key="16">
    <source>
        <dbReference type="EMBL" id="GGX87580.1"/>
    </source>
</evidence>
<evidence type="ECO:0000256" key="14">
    <source>
        <dbReference type="PIRNR" id="PIRNR006769"/>
    </source>
</evidence>
<keyword evidence="14" id="KW-0378">Hydrolase</keyword>
<keyword evidence="10 14" id="KW-0560">Oxidoreductase</keyword>
<dbReference type="EMBL" id="BMUT01000007">
    <property type="protein sequence ID" value="GGX87580.1"/>
    <property type="molecule type" value="Genomic_DNA"/>
</dbReference>
<keyword evidence="11" id="KW-0511">Multifunctional enzyme</keyword>
<evidence type="ECO:0000256" key="1">
    <source>
        <dbReference type="ARBA" id="ARBA00002151"/>
    </source>
</evidence>
<dbReference type="InterPro" id="IPR002125">
    <property type="entry name" value="CMP_dCMP_dom"/>
</dbReference>
<comment type="function">
    <text evidence="1 14">Converts 2,5-diamino-6-(ribosylamino)-4(3h)-pyrimidinone 5'-phosphate into 5-amino-6-(ribosylamino)-2,4(1h,3h)-pyrimidinedione 5'-phosphate.</text>
</comment>
<comment type="catalytic activity">
    <reaction evidence="13 14">
        <text>2,5-diamino-6-hydroxy-4-(5-phosphoribosylamino)-pyrimidine + H2O + H(+) = 5-amino-6-(5-phospho-D-ribosylamino)uracil + NH4(+)</text>
        <dbReference type="Rhea" id="RHEA:21868"/>
        <dbReference type="ChEBI" id="CHEBI:15377"/>
        <dbReference type="ChEBI" id="CHEBI:15378"/>
        <dbReference type="ChEBI" id="CHEBI:28938"/>
        <dbReference type="ChEBI" id="CHEBI:58453"/>
        <dbReference type="ChEBI" id="CHEBI:58614"/>
        <dbReference type="EC" id="3.5.4.26"/>
    </reaction>
</comment>
<comment type="cofactor">
    <cofactor evidence="14">
        <name>Zn(2+)</name>
        <dbReference type="ChEBI" id="CHEBI:29105"/>
    </cofactor>
    <text evidence="14">Binds 1 zinc ion.</text>
</comment>
<evidence type="ECO:0000256" key="11">
    <source>
        <dbReference type="ARBA" id="ARBA00023268"/>
    </source>
</evidence>
<dbReference type="InterPro" id="IPR011549">
    <property type="entry name" value="RibD_C"/>
</dbReference>
<dbReference type="InterPro" id="IPR004794">
    <property type="entry name" value="Eubact_RibD"/>
</dbReference>
<dbReference type="Pfam" id="PF01872">
    <property type="entry name" value="RibD_C"/>
    <property type="match status" value="1"/>
</dbReference>
<dbReference type="PIRSF" id="PIRSF006769">
    <property type="entry name" value="RibD"/>
    <property type="match status" value="1"/>
</dbReference>
<dbReference type="Pfam" id="PF00383">
    <property type="entry name" value="dCMP_cyt_deam_1"/>
    <property type="match status" value="1"/>
</dbReference>
<evidence type="ECO:0000256" key="2">
    <source>
        <dbReference type="ARBA" id="ARBA00004882"/>
    </source>
</evidence>
<dbReference type="Proteomes" id="UP000659223">
    <property type="component" value="Unassembled WGS sequence"/>
</dbReference>
<reference evidence="17" key="1">
    <citation type="journal article" date="2019" name="Int. J. Syst. Evol. Microbiol.">
        <title>The Global Catalogue of Microorganisms (GCM) 10K type strain sequencing project: providing services to taxonomists for standard genome sequencing and annotation.</title>
        <authorList>
            <consortium name="The Broad Institute Genomics Platform"/>
            <consortium name="The Broad Institute Genome Sequencing Center for Infectious Disease"/>
            <person name="Wu L."/>
            <person name="Ma J."/>
        </authorList>
    </citation>
    <scope>NUCLEOTIDE SEQUENCE [LARGE SCALE GENOMIC DNA]</scope>
    <source>
        <strain evidence="17">JCM 4586</strain>
    </source>
</reference>
<comment type="pathway">
    <text evidence="2 14">Cofactor biosynthesis; riboflavin biosynthesis; 5-amino-6-(D-ribitylamino)uracil from GTP: step 2/4.</text>
</comment>
<organism evidence="16 17">
    <name type="scientific">Streptomyces hiroshimensis</name>
    <dbReference type="NCBI Taxonomy" id="66424"/>
    <lineage>
        <taxon>Bacteria</taxon>
        <taxon>Bacillati</taxon>
        <taxon>Actinomycetota</taxon>
        <taxon>Actinomycetes</taxon>
        <taxon>Kitasatosporales</taxon>
        <taxon>Streptomycetaceae</taxon>
        <taxon>Streptomyces</taxon>
    </lineage>
</organism>
<dbReference type="EC" id="3.5.4.26" evidence="14"/>
<dbReference type="SUPFAM" id="SSF53597">
    <property type="entry name" value="Dihydrofolate reductase-like"/>
    <property type="match status" value="1"/>
</dbReference>
<dbReference type="Gene3D" id="3.40.430.10">
    <property type="entry name" value="Dihydrofolate Reductase, subunit A"/>
    <property type="match status" value="1"/>
</dbReference>
<dbReference type="PROSITE" id="PS00903">
    <property type="entry name" value="CYT_DCMP_DEAMINASES_1"/>
    <property type="match status" value="1"/>
</dbReference>
<dbReference type="SUPFAM" id="SSF53927">
    <property type="entry name" value="Cytidine deaminase-like"/>
    <property type="match status" value="1"/>
</dbReference>
<dbReference type="EC" id="1.1.1.193" evidence="14"/>
<dbReference type="InterPro" id="IPR024072">
    <property type="entry name" value="DHFR-like_dom_sf"/>
</dbReference>
<evidence type="ECO:0000256" key="4">
    <source>
        <dbReference type="ARBA" id="ARBA00005259"/>
    </source>
</evidence>
<evidence type="ECO:0000259" key="15">
    <source>
        <dbReference type="PROSITE" id="PS51747"/>
    </source>
</evidence>
<dbReference type="PROSITE" id="PS51747">
    <property type="entry name" value="CYT_DCMP_DEAMINASES_2"/>
    <property type="match status" value="1"/>
</dbReference>
<keyword evidence="9 14" id="KW-0521">NADP</keyword>